<dbReference type="InterPro" id="IPR006680">
    <property type="entry name" value="Amidohydro-rel"/>
</dbReference>
<dbReference type="Gene3D" id="3.20.20.140">
    <property type="entry name" value="Metal-dependent hydrolases"/>
    <property type="match status" value="1"/>
</dbReference>
<comment type="similarity">
    <text evidence="1">Belongs to the metallo-dependent hydrolases superfamily. ATZ/TRZ family.</text>
</comment>
<dbReference type="PANTHER" id="PTHR43794:SF11">
    <property type="entry name" value="AMIDOHYDROLASE-RELATED DOMAIN-CONTAINING PROTEIN"/>
    <property type="match status" value="1"/>
</dbReference>
<dbReference type="InterPro" id="IPR011059">
    <property type="entry name" value="Metal-dep_hydrolase_composite"/>
</dbReference>
<dbReference type="Proteomes" id="UP000263881">
    <property type="component" value="Chromosome"/>
</dbReference>
<dbReference type="GO" id="GO:0016810">
    <property type="term" value="F:hydrolase activity, acting on carbon-nitrogen (but not peptide) bonds"/>
    <property type="evidence" value="ECO:0007669"/>
    <property type="project" value="InterPro"/>
</dbReference>
<dbReference type="Pfam" id="PF01979">
    <property type="entry name" value="Amidohydro_1"/>
    <property type="match status" value="1"/>
</dbReference>
<dbReference type="Gene3D" id="2.30.40.10">
    <property type="entry name" value="Urease, subunit C, domain 1"/>
    <property type="match status" value="1"/>
</dbReference>
<evidence type="ECO:0000313" key="5">
    <source>
        <dbReference type="Proteomes" id="UP000263881"/>
    </source>
</evidence>
<dbReference type="NCBIfam" id="TIGR03314">
    <property type="entry name" value="Se_ssnA"/>
    <property type="match status" value="1"/>
</dbReference>
<evidence type="ECO:0000256" key="2">
    <source>
        <dbReference type="ARBA" id="ARBA00022801"/>
    </source>
</evidence>
<name>A0AAD0WM05_9GAMM</name>
<dbReference type="PANTHER" id="PTHR43794">
    <property type="entry name" value="AMINOHYDROLASE SSNA-RELATED"/>
    <property type="match status" value="1"/>
</dbReference>
<dbReference type="InterPro" id="IPR050287">
    <property type="entry name" value="MTA/SAH_deaminase"/>
</dbReference>
<dbReference type="KEGG" id="lbq:CKQ53_16430"/>
<dbReference type="EMBL" id="CP023009">
    <property type="protein sequence ID" value="AXW88401.1"/>
    <property type="molecule type" value="Genomic_DNA"/>
</dbReference>
<dbReference type="InterPro" id="IPR032466">
    <property type="entry name" value="Metal_Hydrolase"/>
</dbReference>
<accession>A0AAD0WM05</accession>
<dbReference type="SUPFAM" id="SSF51556">
    <property type="entry name" value="Metallo-dependent hydrolases"/>
    <property type="match status" value="1"/>
</dbReference>
<reference evidence="4 5" key="1">
    <citation type="submission" date="2017-08" db="EMBL/GenBank/DDBJ databases">
        <title>Comparative genomics of bacteria isolated from necrotic lesions of AOD affected trees.</title>
        <authorList>
            <person name="Doonan J."/>
            <person name="Denman S."/>
            <person name="McDonald J.E."/>
        </authorList>
    </citation>
    <scope>NUCLEOTIDE SEQUENCE [LARGE SCALE GENOMIC DNA]</scope>
    <source>
        <strain evidence="4 5">477</strain>
    </source>
</reference>
<dbReference type="NCBIfam" id="NF005540">
    <property type="entry name" value="PRK07203.1"/>
    <property type="match status" value="1"/>
</dbReference>
<organism evidence="4 5">
    <name type="scientific">Lonsdalea britannica</name>
    <dbReference type="NCBI Taxonomy" id="1082704"/>
    <lineage>
        <taxon>Bacteria</taxon>
        <taxon>Pseudomonadati</taxon>
        <taxon>Pseudomonadota</taxon>
        <taxon>Gammaproteobacteria</taxon>
        <taxon>Enterobacterales</taxon>
        <taxon>Pectobacteriaceae</taxon>
        <taxon>Lonsdalea</taxon>
    </lineage>
</organism>
<evidence type="ECO:0000256" key="1">
    <source>
        <dbReference type="ARBA" id="ARBA00006745"/>
    </source>
</evidence>
<gene>
    <name evidence="4" type="ORF">CKQ53_16430</name>
</gene>
<dbReference type="InterPro" id="IPR017700">
    <property type="entry name" value="Aminohydrolase_SsnA"/>
</dbReference>
<keyword evidence="2" id="KW-0378">Hydrolase</keyword>
<sequence length="443" mass="48910">MLILRNATAVQFSPARVDEGVDIAIDGTEIAAVGTKLTARYPAAAVKEMNGRLVMPGLVCAHNHFYSGLARGVMARIDPCPDFISTLKNLWWKLDRALDEESLYYSGLVCSLEAIKQGCTAVIDHHASPSLIAGSLDILRRGFLTAGLRGMTCYETTDRNGGLDELRRGVEENIRFAHRIDLDKKSGKTPYLVEAHIGAHAPFTLSDAGLALLENAVQVTGRGLHLHVAEDRYDVSHSHHHYGVDPMVRLARARLINEKSLIAHGLCLSAEDVAVINHADAFLVHNPRSNMNNQVGYNPRLAEYRHVALGTDGIGADMFEELKFAYFKHRDAGGTLWPDSFMRFLHQGNLLLERNFQASFGALAAGYQADLTLLDYPSPTPLCAENLAGHLAFGLNSSCVHSVMVAGNMVYEDRCFPFDVEEIYFHARREAKKLWQRMDNLGG</sequence>
<keyword evidence="5" id="KW-1185">Reference proteome</keyword>
<evidence type="ECO:0000259" key="3">
    <source>
        <dbReference type="Pfam" id="PF01979"/>
    </source>
</evidence>
<dbReference type="SUPFAM" id="SSF51338">
    <property type="entry name" value="Composite domain of metallo-dependent hydrolases"/>
    <property type="match status" value="1"/>
</dbReference>
<evidence type="ECO:0000313" key="4">
    <source>
        <dbReference type="EMBL" id="AXW88401.1"/>
    </source>
</evidence>
<dbReference type="RefSeq" id="WP_094117447.1">
    <property type="nucleotide sequence ID" value="NZ_CP023009.1"/>
</dbReference>
<protein>
    <submittedName>
        <fullName evidence="4">Chlorohydrolase</fullName>
    </submittedName>
</protein>
<dbReference type="AlphaFoldDB" id="A0AAD0WM05"/>
<feature type="domain" description="Amidohydrolase-related" evidence="3">
    <location>
        <begin position="53"/>
        <end position="410"/>
    </location>
</feature>
<proteinExistence type="inferred from homology"/>